<dbReference type="PROSITE" id="PS51352">
    <property type="entry name" value="THIOREDOXIN_2"/>
    <property type="match status" value="1"/>
</dbReference>
<organism evidence="3 4">
    <name type="scientific">Hansschlegelia beijingensis</name>
    <dbReference type="NCBI Taxonomy" id="1133344"/>
    <lineage>
        <taxon>Bacteria</taxon>
        <taxon>Pseudomonadati</taxon>
        <taxon>Pseudomonadota</taxon>
        <taxon>Alphaproteobacteria</taxon>
        <taxon>Hyphomicrobiales</taxon>
        <taxon>Methylopilaceae</taxon>
        <taxon>Hansschlegelia</taxon>
    </lineage>
</organism>
<dbReference type="Proteomes" id="UP000528964">
    <property type="component" value="Unassembled WGS sequence"/>
</dbReference>
<dbReference type="InterPro" id="IPR036249">
    <property type="entry name" value="Thioredoxin-like_sf"/>
</dbReference>
<dbReference type="SUPFAM" id="SSF52833">
    <property type="entry name" value="Thioredoxin-like"/>
    <property type="match status" value="1"/>
</dbReference>
<evidence type="ECO:0000259" key="2">
    <source>
        <dbReference type="PROSITE" id="PS51352"/>
    </source>
</evidence>
<name>A0A7W6CX23_9HYPH</name>
<dbReference type="CDD" id="cd02947">
    <property type="entry name" value="TRX_family"/>
    <property type="match status" value="1"/>
</dbReference>
<keyword evidence="4" id="KW-1185">Reference proteome</keyword>
<dbReference type="AlphaFoldDB" id="A0A7W6CX23"/>
<evidence type="ECO:0000313" key="4">
    <source>
        <dbReference type="Proteomes" id="UP000528964"/>
    </source>
</evidence>
<comment type="caution">
    <text evidence="3">The sequence shown here is derived from an EMBL/GenBank/DDBJ whole genome shotgun (WGS) entry which is preliminary data.</text>
</comment>
<gene>
    <name evidence="3" type="ORF">GGR24_001372</name>
</gene>
<dbReference type="InterPro" id="IPR013766">
    <property type="entry name" value="Thioredoxin_domain"/>
</dbReference>
<dbReference type="RefSeq" id="WP_183394600.1">
    <property type="nucleotide sequence ID" value="NZ_JACIDR010000002.1"/>
</dbReference>
<dbReference type="InterPro" id="IPR050620">
    <property type="entry name" value="Thioredoxin_H-type-like"/>
</dbReference>
<proteinExistence type="predicted"/>
<dbReference type="EMBL" id="JACIDR010000002">
    <property type="protein sequence ID" value="MBB3972715.1"/>
    <property type="molecule type" value="Genomic_DNA"/>
</dbReference>
<keyword evidence="3" id="KW-0413">Isomerase</keyword>
<protein>
    <submittedName>
        <fullName evidence="3">Thiol-disulfide isomerase/thioredoxin</fullName>
    </submittedName>
</protein>
<feature type="signal peptide" evidence="1">
    <location>
        <begin position="1"/>
        <end position="23"/>
    </location>
</feature>
<dbReference type="GO" id="GO:0016853">
    <property type="term" value="F:isomerase activity"/>
    <property type="evidence" value="ECO:0007669"/>
    <property type="project" value="UniProtKB-KW"/>
</dbReference>
<keyword evidence="1" id="KW-0732">Signal</keyword>
<dbReference type="PANTHER" id="PTHR10438">
    <property type="entry name" value="THIOREDOXIN"/>
    <property type="match status" value="1"/>
</dbReference>
<sequence>MLTRRVTLLGGLCAALWSGAAHAAPIAPFSAEAFDAALKQGGPVLVHIHAAWCPICRAQKPILASLLAEPRFAAMKGFEIDFDGDQPSVRKVEARAQSTLIVFKEGREVARSVGERQPEWIEDLLAKAL</sequence>
<dbReference type="PANTHER" id="PTHR10438:SF468">
    <property type="entry name" value="THIOREDOXIN-1-RELATED"/>
    <property type="match status" value="1"/>
</dbReference>
<feature type="domain" description="Thioredoxin" evidence="2">
    <location>
        <begin position="20"/>
        <end position="129"/>
    </location>
</feature>
<accession>A0A7W6CX23</accession>
<evidence type="ECO:0000313" key="3">
    <source>
        <dbReference type="EMBL" id="MBB3972715.1"/>
    </source>
</evidence>
<reference evidence="3 4" key="1">
    <citation type="submission" date="2020-08" db="EMBL/GenBank/DDBJ databases">
        <title>Genomic Encyclopedia of Type Strains, Phase IV (KMG-IV): sequencing the most valuable type-strain genomes for metagenomic binning, comparative biology and taxonomic classification.</title>
        <authorList>
            <person name="Goeker M."/>
        </authorList>
    </citation>
    <scope>NUCLEOTIDE SEQUENCE [LARGE SCALE GENOMIC DNA]</scope>
    <source>
        <strain evidence="3 4">DSM 25481</strain>
    </source>
</reference>
<dbReference type="Pfam" id="PF00085">
    <property type="entry name" value="Thioredoxin"/>
    <property type="match status" value="1"/>
</dbReference>
<dbReference type="Gene3D" id="3.40.30.10">
    <property type="entry name" value="Glutaredoxin"/>
    <property type="match status" value="1"/>
</dbReference>
<feature type="chain" id="PRO_5030508070" evidence="1">
    <location>
        <begin position="24"/>
        <end position="129"/>
    </location>
</feature>
<evidence type="ECO:0000256" key="1">
    <source>
        <dbReference type="SAM" id="SignalP"/>
    </source>
</evidence>